<dbReference type="Pfam" id="PF13561">
    <property type="entry name" value="adh_short_C2"/>
    <property type="match status" value="1"/>
</dbReference>
<dbReference type="CDD" id="cd05233">
    <property type="entry name" value="SDR_c"/>
    <property type="match status" value="1"/>
</dbReference>
<name>A0ABW0ZJX4_9ACTN</name>
<gene>
    <name evidence="3" type="ORF">ACFPQB_19905</name>
</gene>
<dbReference type="Proteomes" id="UP001596072">
    <property type="component" value="Unassembled WGS sequence"/>
</dbReference>
<proteinExistence type="inferred from homology"/>
<sequence length="253" mass="25967">MSGTTNEFDLSGKVALVTGGTRGLGRAMARGIARAGGDVVVVSRDEEACTRTAAELRDETGVRAVGIAAHVGRWSALDDLVEQAYDEFGALHVLINNAGMSPQYDGEANVTEELFDKVVGVNLKGPFRLMAAVGARMAAGDGGSIINISSAGAVHPRPGILPYAAAKAGLNALTAGFAHALGPTVRVNAIMAGTFMTDISKSWDNEAFATRAQTFALKRGGQPGEIVGAALYLASDLSSYTTGSVLTVDGGQP</sequence>
<dbReference type="PANTHER" id="PTHR43943">
    <property type="entry name" value="DEHYDROGENASE/REDUCTASE (SDR FAMILY) MEMBER 4"/>
    <property type="match status" value="1"/>
</dbReference>
<feature type="domain" description="Ketoreductase" evidence="2">
    <location>
        <begin position="13"/>
        <end position="199"/>
    </location>
</feature>
<comment type="similarity">
    <text evidence="1">Belongs to the short-chain dehydrogenases/reductases (SDR) family.</text>
</comment>
<accession>A0ABW0ZJX4</accession>
<dbReference type="PRINTS" id="PR00080">
    <property type="entry name" value="SDRFAMILY"/>
</dbReference>
<keyword evidence="3" id="KW-0560">Oxidoreductase</keyword>
<evidence type="ECO:0000313" key="4">
    <source>
        <dbReference type="Proteomes" id="UP001596072"/>
    </source>
</evidence>
<dbReference type="PANTHER" id="PTHR43943:SF2">
    <property type="entry name" value="DEHYDROGENASE_REDUCTASE 4"/>
    <property type="match status" value="1"/>
</dbReference>
<dbReference type="RefSeq" id="WP_136435385.1">
    <property type="nucleotide sequence ID" value="NZ_JBHSNS010000013.1"/>
</dbReference>
<dbReference type="InterPro" id="IPR057326">
    <property type="entry name" value="KR_dom"/>
</dbReference>
<dbReference type="SMART" id="SM00822">
    <property type="entry name" value="PKS_KR"/>
    <property type="match status" value="1"/>
</dbReference>
<dbReference type="InterPro" id="IPR020904">
    <property type="entry name" value="Sc_DH/Rdtase_CS"/>
</dbReference>
<dbReference type="SUPFAM" id="SSF51735">
    <property type="entry name" value="NAD(P)-binding Rossmann-fold domains"/>
    <property type="match status" value="1"/>
</dbReference>
<dbReference type="EMBL" id="JBHSNS010000013">
    <property type="protein sequence ID" value="MFC5731186.1"/>
    <property type="molecule type" value="Genomic_DNA"/>
</dbReference>
<organism evidence="3 4">
    <name type="scientific">Nocardioides vastitatis</name>
    <dbReference type="NCBI Taxonomy" id="2568655"/>
    <lineage>
        <taxon>Bacteria</taxon>
        <taxon>Bacillati</taxon>
        <taxon>Actinomycetota</taxon>
        <taxon>Actinomycetes</taxon>
        <taxon>Propionibacteriales</taxon>
        <taxon>Nocardioidaceae</taxon>
        <taxon>Nocardioides</taxon>
    </lineage>
</organism>
<comment type="caution">
    <text evidence="3">The sequence shown here is derived from an EMBL/GenBank/DDBJ whole genome shotgun (WGS) entry which is preliminary data.</text>
</comment>
<dbReference type="GO" id="GO:0016491">
    <property type="term" value="F:oxidoreductase activity"/>
    <property type="evidence" value="ECO:0007669"/>
    <property type="project" value="UniProtKB-KW"/>
</dbReference>
<evidence type="ECO:0000256" key="1">
    <source>
        <dbReference type="ARBA" id="ARBA00006484"/>
    </source>
</evidence>
<protein>
    <submittedName>
        <fullName evidence="3">SDR family NAD(P)-dependent oxidoreductase</fullName>
        <ecNumber evidence="3">1.1.1.-</ecNumber>
    </submittedName>
</protein>
<dbReference type="InterPro" id="IPR036291">
    <property type="entry name" value="NAD(P)-bd_dom_sf"/>
</dbReference>
<dbReference type="PROSITE" id="PS00061">
    <property type="entry name" value="ADH_SHORT"/>
    <property type="match status" value="1"/>
</dbReference>
<dbReference type="NCBIfam" id="NF005559">
    <property type="entry name" value="PRK07231.1"/>
    <property type="match status" value="1"/>
</dbReference>
<evidence type="ECO:0000313" key="3">
    <source>
        <dbReference type="EMBL" id="MFC5731186.1"/>
    </source>
</evidence>
<reference evidence="4" key="1">
    <citation type="journal article" date="2019" name="Int. J. Syst. Evol. Microbiol.">
        <title>The Global Catalogue of Microorganisms (GCM) 10K type strain sequencing project: providing services to taxonomists for standard genome sequencing and annotation.</title>
        <authorList>
            <consortium name="The Broad Institute Genomics Platform"/>
            <consortium name="The Broad Institute Genome Sequencing Center for Infectious Disease"/>
            <person name="Wu L."/>
            <person name="Ma J."/>
        </authorList>
    </citation>
    <scope>NUCLEOTIDE SEQUENCE [LARGE SCALE GENOMIC DNA]</scope>
    <source>
        <strain evidence="4">YIM 94188</strain>
    </source>
</reference>
<dbReference type="InterPro" id="IPR002347">
    <property type="entry name" value="SDR_fam"/>
</dbReference>
<dbReference type="EC" id="1.1.1.-" evidence="3"/>
<evidence type="ECO:0000259" key="2">
    <source>
        <dbReference type="SMART" id="SM00822"/>
    </source>
</evidence>
<dbReference type="Gene3D" id="3.40.50.720">
    <property type="entry name" value="NAD(P)-binding Rossmann-like Domain"/>
    <property type="match status" value="1"/>
</dbReference>
<dbReference type="PRINTS" id="PR00081">
    <property type="entry name" value="GDHRDH"/>
</dbReference>
<keyword evidence="4" id="KW-1185">Reference proteome</keyword>